<keyword evidence="2" id="KW-1185">Reference proteome</keyword>
<name>A0ABP9CXE2_9ACTN</name>
<dbReference type="Proteomes" id="UP001500839">
    <property type="component" value="Unassembled WGS sequence"/>
</dbReference>
<dbReference type="EMBL" id="BAABKQ010000001">
    <property type="protein sequence ID" value="GAA4821245.1"/>
    <property type="molecule type" value="Genomic_DNA"/>
</dbReference>
<evidence type="ECO:0000313" key="1">
    <source>
        <dbReference type="EMBL" id="GAA4821245.1"/>
    </source>
</evidence>
<protein>
    <submittedName>
        <fullName evidence="1">Uncharacterized protein</fullName>
    </submittedName>
</protein>
<evidence type="ECO:0000313" key="2">
    <source>
        <dbReference type="Proteomes" id="UP001500839"/>
    </source>
</evidence>
<sequence>MQSQDGLIADAAAADIAAAGAVSTEVAMHFKILVAFPIASAYSQ</sequence>
<organism evidence="1 2">
    <name type="scientific">Tomitella cavernea</name>
    <dbReference type="NCBI Taxonomy" id="1387982"/>
    <lineage>
        <taxon>Bacteria</taxon>
        <taxon>Bacillati</taxon>
        <taxon>Actinomycetota</taxon>
        <taxon>Actinomycetes</taxon>
        <taxon>Mycobacteriales</taxon>
        <taxon>Tomitella</taxon>
    </lineage>
</organism>
<proteinExistence type="predicted"/>
<accession>A0ABP9CXE2</accession>
<comment type="caution">
    <text evidence="1">The sequence shown here is derived from an EMBL/GenBank/DDBJ whole genome shotgun (WGS) entry which is preliminary data.</text>
</comment>
<dbReference type="RefSeq" id="WP_345602714.1">
    <property type="nucleotide sequence ID" value="NZ_BAABKQ010000001.1"/>
</dbReference>
<gene>
    <name evidence="1" type="ORF">GCM10023353_31810</name>
</gene>
<reference evidence="2" key="1">
    <citation type="journal article" date="2019" name="Int. J. Syst. Evol. Microbiol.">
        <title>The Global Catalogue of Microorganisms (GCM) 10K type strain sequencing project: providing services to taxonomists for standard genome sequencing and annotation.</title>
        <authorList>
            <consortium name="The Broad Institute Genomics Platform"/>
            <consortium name="The Broad Institute Genome Sequencing Center for Infectious Disease"/>
            <person name="Wu L."/>
            <person name="Ma J."/>
        </authorList>
    </citation>
    <scope>NUCLEOTIDE SEQUENCE [LARGE SCALE GENOMIC DNA]</scope>
    <source>
        <strain evidence="2">JCM 18542</strain>
    </source>
</reference>